<accession>A0A3N4PLH6</accession>
<evidence type="ECO:0000256" key="4">
    <source>
        <dbReference type="ARBA" id="ARBA00022692"/>
    </source>
</evidence>
<dbReference type="NCBIfam" id="TIGR04057">
    <property type="entry name" value="SusC_RagA_signa"/>
    <property type="match status" value="1"/>
</dbReference>
<comment type="caution">
    <text evidence="10">The sequence shown here is derived from an EMBL/GenBank/DDBJ whole genome shotgun (WGS) entry which is preliminary data.</text>
</comment>
<keyword evidence="10" id="KW-0675">Receptor</keyword>
<dbReference type="GO" id="GO:0009279">
    <property type="term" value="C:cell outer membrane"/>
    <property type="evidence" value="ECO:0007669"/>
    <property type="project" value="UniProtKB-SubCell"/>
</dbReference>
<feature type="signal peptide" evidence="8">
    <location>
        <begin position="1"/>
        <end position="29"/>
    </location>
</feature>
<evidence type="ECO:0000259" key="9">
    <source>
        <dbReference type="Pfam" id="PF07715"/>
    </source>
</evidence>
<protein>
    <submittedName>
        <fullName evidence="10">TonB-dependent receptor</fullName>
    </submittedName>
</protein>
<evidence type="ECO:0000256" key="8">
    <source>
        <dbReference type="SAM" id="SignalP"/>
    </source>
</evidence>
<dbReference type="Gene3D" id="2.40.170.20">
    <property type="entry name" value="TonB-dependent receptor, beta-barrel domain"/>
    <property type="match status" value="1"/>
</dbReference>
<dbReference type="OrthoDB" id="601301at2"/>
<feature type="domain" description="TonB-dependent receptor plug" evidence="9">
    <location>
        <begin position="124"/>
        <end position="230"/>
    </location>
</feature>
<evidence type="ECO:0000256" key="3">
    <source>
        <dbReference type="ARBA" id="ARBA00022452"/>
    </source>
</evidence>
<keyword evidence="8" id="KW-0732">Signal</keyword>
<keyword evidence="5 7" id="KW-0472">Membrane</keyword>
<dbReference type="Proteomes" id="UP000278351">
    <property type="component" value="Unassembled WGS sequence"/>
</dbReference>
<feature type="chain" id="PRO_5018046015" evidence="8">
    <location>
        <begin position="30"/>
        <end position="1066"/>
    </location>
</feature>
<keyword evidence="3 7" id="KW-1134">Transmembrane beta strand</keyword>
<organism evidence="10 11">
    <name type="scientific">Chitinophaga lutea</name>
    <dbReference type="NCBI Taxonomy" id="2488634"/>
    <lineage>
        <taxon>Bacteria</taxon>
        <taxon>Pseudomonadati</taxon>
        <taxon>Bacteroidota</taxon>
        <taxon>Chitinophagia</taxon>
        <taxon>Chitinophagales</taxon>
        <taxon>Chitinophagaceae</taxon>
        <taxon>Chitinophaga</taxon>
    </lineage>
</organism>
<evidence type="ECO:0000256" key="5">
    <source>
        <dbReference type="ARBA" id="ARBA00023136"/>
    </source>
</evidence>
<dbReference type="InterPro" id="IPR023997">
    <property type="entry name" value="TonB-dep_OMP_SusC/RagA_CS"/>
</dbReference>
<evidence type="ECO:0000256" key="7">
    <source>
        <dbReference type="PROSITE-ProRule" id="PRU01360"/>
    </source>
</evidence>
<keyword evidence="4 7" id="KW-0812">Transmembrane</keyword>
<name>A0A3N4PLH6_9BACT</name>
<gene>
    <name evidence="10" type="ORF">EGT74_21325</name>
</gene>
<evidence type="ECO:0000256" key="2">
    <source>
        <dbReference type="ARBA" id="ARBA00022448"/>
    </source>
</evidence>
<comment type="subcellular location">
    <subcellularLocation>
        <location evidence="1 7">Cell outer membrane</location>
        <topology evidence="1 7">Multi-pass membrane protein</topology>
    </subcellularLocation>
</comment>
<evidence type="ECO:0000256" key="6">
    <source>
        <dbReference type="ARBA" id="ARBA00023237"/>
    </source>
</evidence>
<dbReference type="Pfam" id="PF13715">
    <property type="entry name" value="CarbopepD_reg_2"/>
    <property type="match status" value="1"/>
</dbReference>
<dbReference type="SUPFAM" id="SSF49464">
    <property type="entry name" value="Carboxypeptidase regulatory domain-like"/>
    <property type="match status" value="1"/>
</dbReference>
<dbReference type="FunFam" id="2.170.130.10:FF:000003">
    <property type="entry name" value="SusC/RagA family TonB-linked outer membrane protein"/>
    <property type="match status" value="1"/>
</dbReference>
<evidence type="ECO:0000313" key="10">
    <source>
        <dbReference type="EMBL" id="RPE09533.1"/>
    </source>
</evidence>
<dbReference type="EMBL" id="RPDH01000002">
    <property type="protein sequence ID" value="RPE09533.1"/>
    <property type="molecule type" value="Genomic_DNA"/>
</dbReference>
<evidence type="ECO:0000313" key="11">
    <source>
        <dbReference type="Proteomes" id="UP000278351"/>
    </source>
</evidence>
<keyword evidence="6 7" id="KW-0998">Cell outer membrane</keyword>
<dbReference type="InterPro" id="IPR039426">
    <property type="entry name" value="TonB-dep_rcpt-like"/>
</dbReference>
<dbReference type="InterPro" id="IPR012910">
    <property type="entry name" value="Plug_dom"/>
</dbReference>
<keyword evidence="2 7" id="KW-0813">Transport</keyword>
<dbReference type="Pfam" id="PF07715">
    <property type="entry name" value="Plug"/>
    <property type="match status" value="1"/>
</dbReference>
<dbReference type="InterPro" id="IPR008969">
    <property type="entry name" value="CarboxyPept-like_regulatory"/>
</dbReference>
<comment type="similarity">
    <text evidence="7">Belongs to the TonB-dependent receptor family.</text>
</comment>
<dbReference type="Gene3D" id="2.60.40.1120">
    <property type="entry name" value="Carboxypeptidase-like, regulatory domain"/>
    <property type="match status" value="1"/>
</dbReference>
<dbReference type="InterPro" id="IPR036942">
    <property type="entry name" value="Beta-barrel_TonB_sf"/>
</dbReference>
<sequence length="1066" mass="117094">MEVLSAKKSTLRWILCFAMLIAPTVLTYAQSGTVSGTVTDDKGGPLPGVTVQVKGTAVGTQSDVAGKFSLPLKTPSAVLVFSFVGFETKEITTGPAANVSVRLAEATKGLNEVIIVGYGQQKRQNVVGSAVQINAEQLKQAPAMNLTNALAGRLPGLTTLQQSGRPGADDAALRIRGVGTTGPNQGPLIVVDGVPRSNMSSIDYSEIETITLLKDAVSTAVYGLQAANGIVLITTKRGKNQKPTITYDGGVQLTQNTRFPKFLNGPDYMEWYNRGTDMDNDYNENTGVNLVPHVYSKEQIEAVRNGTNTNPLLGNTDWVGKLAGNTAFSQNHNISIRGGTERVKYFTSAGMLDQDGVIENTGFKRYNVRTNLDAQLNDVFSVAVDLSLRQTNTRTPGISPDNTAYLNPFYQAVRMLPNMPEYAPNGLPTAYNSNAGWVNPLASVQQSGYQNSQSNIFQGTFTMKAKIPWVQGLEVKLLAAYDKTGTENKSWLTPYRLMGRGRDQITGDFVELTTVPGITRTTLRQSYSQAWRKTFQPSITYARTFGDHDVTVLALYEFSQGNNNVFSTGASNFPLTDIHEIDFGGKDPLDVITPTGSSNTDSRGGYVGRINYAYKGKYLAEISTRYDASIMFHPDYRWDLFPAVGLGWIVSKESFFEGASGVVDFLKLKGSMGRMGNDKINGGYYQYYQTYKLNEDPVMVIGGKPVSAIYTSAPPFPTITWETSTMTNVGFEAQLLNNKLGIDFDWFYKVTEDILQGQGGLYPGTIGGYYPANVNSGIVDNRGFDLQIRHSNTIGKLEYSVTGNFNWARNKIIRLDEASSTPEWMRRVGRPIGTKFGFQTDGFYQNWQEANNGTSPSAGTIAPGFFRYVDINGDGRITRTEDFTVIGRSNLPEIMYGLNIYLKYGGFDFSALLQGAALSSVNLAGTYEGSSGTSGVDDNTPFTRAFYGYGNSPYFLVENAWTPDNPNAEFPRLSAYKAQLTAHNAHINSGWVRKGDYLRVKTVQLGYNVPKKLLERAKIQQLRVYVSGFNLFTFDKLKYLDPEMPNVNNGFYPQQRIMAAGVNLSF</sequence>
<proteinExistence type="inferred from homology"/>
<dbReference type="InterPro" id="IPR037066">
    <property type="entry name" value="Plug_dom_sf"/>
</dbReference>
<reference evidence="10 11" key="1">
    <citation type="submission" date="2018-11" db="EMBL/GenBank/DDBJ databases">
        <title>Chitinophaga lutea sp.nov., isolate from arsenic contaminated soil.</title>
        <authorList>
            <person name="Zong Y."/>
        </authorList>
    </citation>
    <scope>NUCLEOTIDE SEQUENCE [LARGE SCALE GENOMIC DNA]</scope>
    <source>
        <strain evidence="10 11">ZY74</strain>
    </source>
</reference>
<dbReference type="Gene3D" id="2.170.130.10">
    <property type="entry name" value="TonB-dependent receptor, plug domain"/>
    <property type="match status" value="1"/>
</dbReference>
<dbReference type="SUPFAM" id="SSF56935">
    <property type="entry name" value="Porins"/>
    <property type="match status" value="1"/>
</dbReference>
<dbReference type="PROSITE" id="PS52016">
    <property type="entry name" value="TONB_DEPENDENT_REC_3"/>
    <property type="match status" value="1"/>
</dbReference>
<dbReference type="NCBIfam" id="TIGR04056">
    <property type="entry name" value="OMP_RagA_SusC"/>
    <property type="match status" value="1"/>
</dbReference>
<dbReference type="AlphaFoldDB" id="A0A3N4PLH6"/>
<dbReference type="RefSeq" id="WP_123848527.1">
    <property type="nucleotide sequence ID" value="NZ_RPDH01000002.1"/>
</dbReference>
<dbReference type="InterPro" id="IPR023996">
    <property type="entry name" value="TonB-dep_OMP_SusC/RagA"/>
</dbReference>
<keyword evidence="11" id="KW-1185">Reference proteome</keyword>
<evidence type="ECO:0000256" key="1">
    <source>
        <dbReference type="ARBA" id="ARBA00004571"/>
    </source>
</evidence>